<keyword evidence="3" id="KW-0539">Nucleus</keyword>
<feature type="region of interest" description="Disordered" evidence="4">
    <location>
        <begin position="1"/>
        <end position="50"/>
    </location>
</feature>
<reference evidence="5" key="1">
    <citation type="journal article" date="2023" name="Mol. Phylogenet. Evol.">
        <title>Genome-scale phylogeny and comparative genomics of the fungal order Sordariales.</title>
        <authorList>
            <person name="Hensen N."/>
            <person name="Bonometti L."/>
            <person name="Westerberg I."/>
            <person name="Brannstrom I.O."/>
            <person name="Guillou S."/>
            <person name="Cros-Aarteil S."/>
            <person name="Calhoun S."/>
            <person name="Haridas S."/>
            <person name="Kuo A."/>
            <person name="Mondo S."/>
            <person name="Pangilinan J."/>
            <person name="Riley R."/>
            <person name="LaButti K."/>
            <person name="Andreopoulos B."/>
            <person name="Lipzen A."/>
            <person name="Chen C."/>
            <person name="Yan M."/>
            <person name="Daum C."/>
            <person name="Ng V."/>
            <person name="Clum A."/>
            <person name="Steindorff A."/>
            <person name="Ohm R.A."/>
            <person name="Martin F."/>
            <person name="Silar P."/>
            <person name="Natvig D.O."/>
            <person name="Lalanne C."/>
            <person name="Gautier V."/>
            <person name="Ament-Velasquez S.L."/>
            <person name="Kruys A."/>
            <person name="Hutchinson M.I."/>
            <person name="Powell A.J."/>
            <person name="Barry K."/>
            <person name="Miller A.N."/>
            <person name="Grigoriev I.V."/>
            <person name="Debuchy R."/>
            <person name="Gladieux P."/>
            <person name="Hiltunen Thoren M."/>
            <person name="Johannesson H."/>
        </authorList>
    </citation>
    <scope>NUCLEOTIDE SEQUENCE</scope>
    <source>
        <strain evidence="5">PSN324</strain>
    </source>
</reference>
<evidence type="ECO:0000256" key="1">
    <source>
        <dbReference type="ARBA" id="ARBA00004123"/>
    </source>
</evidence>
<feature type="compositionally biased region" description="Low complexity" evidence="4">
    <location>
        <begin position="1"/>
        <end position="13"/>
    </location>
</feature>
<evidence type="ECO:0000256" key="4">
    <source>
        <dbReference type="SAM" id="MobiDB-lite"/>
    </source>
</evidence>
<accession>A0AAV9H965</accession>
<dbReference type="EMBL" id="MU865217">
    <property type="protein sequence ID" value="KAK4456451.1"/>
    <property type="molecule type" value="Genomic_DNA"/>
</dbReference>
<dbReference type="AlphaFoldDB" id="A0AAV9H965"/>
<dbReference type="GO" id="GO:0006368">
    <property type="term" value="P:transcription elongation by RNA polymerase II"/>
    <property type="evidence" value="ECO:0007669"/>
    <property type="project" value="InterPro"/>
</dbReference>
<dbReference type="GO" id="GO:0016593">
    <property type="term" value="C:Cdc73/Paf1 complex"/>
    <property type="evidence" value="ECO:0007669"/>
    <property type="project" value="InterPro"/>
</dbReference>
<comment type="similarity">
    <text evidence="2">Belongs to the PAF1 family.</text>
</comment>
<feature type="region of interest" description="Disordered" evidence="4">
    <location>
        <begin position="444"/>
        <end position="499"/>
    </location>
</feature>
<dbReference type="Proteomes" id="UP001321749">
    <property type="component" value="Unassembled WGS sequence"/>
</dbReference>
<organism evidence="5 6">
    <name type="scientific">Cladorrhinum samala</name>
    <dbReference type="NCBI Taxonomy" id="585594"/>
    <lineage>
        <taxon>Eukaryota</taxon>
        <taxon>Fungi</taxon>
        <taxon>Dikarya</taxon>
        <taxon>Ascomycota</taxon>
        <taxon>Pezizomycotina</taxon>
        <taxon>Sordariomycetes</taxon>
        <taxon>Sordariomycetidae</taxon>
        <taxon>Sordariales</taxon>
        <taxon>Podosporaceae</taxon>
        <taxon>Cladorrhinum</taxon>
    </lineage>
</organism>
<feature type="compositionally biased region" description="Basic and acidic residues" evidence="4">
    <location>
        <begin position="167"/>
        <end position="176"/>
    </location>
</feature>
<gene>
    <name evidence="5" type="ORF">QBC42DRAFT_238494</name>
</gene>
<dbReference type="Pfam" id="PF03985">
    <property type="entry name" value="Paf1"/>
    <property type="match status" value="1"/>
</dbReference>
<name>A0AAV9H965_9PEZI</name>
<dbReference type="InterPro" id="IPR007133">
    <property type="entry name" value="RNA_pol_II-assoc_Paf1"/>
</dbReference>
<keyword evidence="6" id="KW-1185">Reference proteome</keyword>
<feature type="compositionally biased region" description="Gly residues" evidence="4">
    <location>
        <begin position="477"/>
        <end position="486"/>
    </location>
</feature>
<dbReference type="PANTHER" id="PTHR23188">
    <property type="entry name" value="RNA POLYMERASE II-ASSOCIATED FACTOR 1 HOMOLOG"/>
    <property type="match status" value="1"/>
</dbReference>
<sequence length="499" mass="55410">MSSSQQRSQHTSQDYIARIRYSNALPPPPNPPKLLDIPNTGLASGQYTNPGFASRLAREQPLNIEADAELGMPLDLVGMPKVFDGDESSIQAPAVAPPVHPHDRALLRPLSTLGKPKSQDQSVSFLRRTEYISSVQARPRSTDVFIKSSSSVSANAALLASRRPEKRKASSPEPDKGTPQWIKRRIERSFEVALANLQSRRVTHPSHSKKKDASVRLVDAYPLLPDLEAFPDSGAYVTVQFAKNPVSSSNTYDTRMLSGILKPIERTDAEEQALALAQAAHERDPQHNPAPTQMMNYQFFLPVDTKTGEKFRAKFDVDNPDKDSDSLYTDPATNSFRFERVRAYETKEEKELNHDAKYSDEVILAFRDDETKKKNRTDDSAGKGAYYYPIMQRTVIVARRGKNIASKIGITVEEEKDVVDQLMVKVDEPSEGLKRTLLQYKMQPIGELEGSDDEDGEAMDHDGREVEDRDVETGGRRSQGGGGGGGGEDDEDAEGEDDY</sequence>
<evidence type="ECO:0000256" key="2">
    <source>
        <dbReference type="ARBA" id="ARBA00007560"/>
    </source>
</evidence>
<dbReference type="PANTHER" id="PTHR23188:SF12">
    <property type="entry name" value="RNA POLYMERASE II-ASSOCIATED FACTOR 1 HOMOLOG"/>
    <property type="match status" value="1"/>
</dbReference>
<feature type="compositionally biased region" description="Acidic residues" evidence="4">
    <location>
        <begin position="487"/>
        <end position="499"/>
    </location>
</feature>
<comment type="subcellular location">
    <subcellularLocation>
        <location evidence="1">Nucleus</location>
    </subcellularLocation>
</comment>
<evidence type="ECO:0000256" key="3">
    <source>
        <dbReference type="ARBA" id="ARBA00023242"/>
    </source>
</evidence>
<protein>
    <submittedName>
        <fullName evidence="5">RNA polymerase II-associated</fullName>
    </submittedName>
</protein>
<reference evidence="5" key="2">
    <citation type="submission" date="2023-06" db="EMBL/GenBank/DDBJ databases">
        <authorList>
            <consortium name="Lawrence Berkeley National Laboratory"/>
            <person name="Mondo S.J."/>
            <person name="Hensen N."/>
            <person name="Bonometti L."/>
            <person name="Westerberg I."/>
            <person name="Brannstrom I.O."/>
            <person name="Guillou S."/>
            <person name="Cros-Aarteil S."/>
            <person name="Calhoun S."/>
            <person name="Haridas S."/>
            <person name="Kuo A."/>
            <person name="Pangilinan J."/>
            <person name="Riley R."/>
            <person name="Labutti K."/>
            <person name="Andreopoulos B."/>
            <person name="Lipzen A."/>
            <person name="Chen C."/>
            <person name="Yanf M."/>
            <person name="Daum C."/>
            <person name="Ng V."/>
            <person name="Clum A."/>
            <person name="Steindorff A."/>
            <person name="Ohm R."/>
            <person name="Martin F."/>
            <person name="Silar P."/>
            <person name="Natvig D."/>
            <person name="Lalanne C."/>
            <person name="Gautier V."/>
            <person name="Ament-Velasquez S.L."/>
            <person name="Kruys A."/>
            <person name="Hutchinson M.I."/>
            <person name="Powell A.J."/>
            <person name="Barry K."/>
            <person name="Miller A.N."/>
            <person name="Grigoriev I.V."/>
            <person name="Debuchy R."/>
            <person name="Gladieux P."/>
            <person name="Thoren M.H."/>
            <person name="Johannesson H."/>
        </authorList>
    </citation>
    <scope>NUCLEOTIDE SEQUENCE</scope>
    <source>
        <strain evidence="5">PSN324</strain>
    </source>
</reference>
<evidence type="ECO:0000313" key="5">
    <source>
        <dbReference type="EMBL" id="KAK4456451.1"/>
    </source>
</evidence>
<dbReference type="GO" id="GO:0003682">
    <property type="term" value="F:chromatin binding"/>
    <property type="evidence" value="ECO:0007669"/>
    <property type="project" value="TreeGrafter"/>
</dbReference>
<evidence type="ECO:0000313" key="6">
    <source>
        <dbReference type="Proteomes" id="UP001321749"/>
    </source>
</evidence>
<feature type="region of interest" description="Disordered" evidence="4">
    <location>
        <begin position="158"/>
        <end position="181"/>
    </location>
</feature>
<feature type="compositionally biased region" description="Polar residues" evidence="4">
    <location>
        <begin position="41"/>
        <end position="50"/>
    </location>
</feature>
<feature type="compositionally biased region" description="Basic and acidic residues" evidence="4">
    <location>
        <begin position="458"/>
        <end position="475"/>
    </location>
</feature>
<comment type="caution">
    <text evidence="5">The sequence shown here is derived from an EMBL/GenBank/DDBJ whole genome shotgun (WGS) entry which is preliminary data.</text>
</comment>
<proteinExistence type="inferred from homology"/>
<dbReference type="GO" id="GO:0000993">
    <property type="term" value="F:RNA polymerase II complex binding"/>
    <property type="evidence" value="ECO:0007669"/>
    <property type="project" value="TreeGrafter"/>
</dbReference>